<dbReference type="EMBL" id="JBBJCI010000224">
    <property type="protein sequence ID" value="KAK7239312.1"/>
    <property type="molecule type" value="Genomic_DNA"/>
</dbReference>
<comment type="caution">
    <text evidence="7">The sequence shown here is derived from an EMBL/GenBank/DDBJ whole genome shotgun (WGS) entry which is preliminary data.</text>
</comment>
<evidence type="ECO:0000256" key="3">
    <source>
        <dbReference type="ARBA" id="ARBA00022729"/>
    </source>
</evidence>
<name>A0ABR1FVM2_AURAN</name>
<evidence type="ECO:0000313" key="8">
    <source>
        <dbReference type="Proteomes" id="UP001363151"/>
    </source>
</evidence>
<comment type="catalytic activity">
    <reaction evidence="1">
        <text>Hydrolysis of terminal, non-reducing alpha-D-galactose residues in alpha-D-galactosides, including galactose oligosaccharides, galactomannans and galactolipids.</text>
        <dbReference type="EC" id="3.2.1.22"/>
    </reaction>
</comment>
<evidence type="ECO:0000313" key="7">
    <source>
        <dbReference type="EMBL" id="KAK7239312.1"/>
    </source>
</evidence>
<sequence length="143" mass="14726">MGNDVDGADVVSATDVWYWGAGGALKPSSRAWAARDGGAILDDDHVGTVRATPAADYCAEAVLSSGNLETWVAPLAGGRYAVALLNRSPAAEELTATWRALGLRGTYAVRDVWAGRDAGDFAGSYAATVPGKGVALLVLAPRH</sequence>
<reference evidence="7 8" key="1">
    <citation type="submission" date="2024-03" db="EMBL/GenBank/DDBJ databases">
        <title>Aureococcus anophagefferens CCMP1851 and Kratosvirus quantuckense: Draft genome of a second virus-susceptible host strain in the model system.</title>
        <authorList>
            <person name="Chase E."/>
            <person name="Truchon A.R."/>
            <person name="Schepens W."/>
            <person name="Wilhelm S.W."/>
        </authorList>
    </citation>
    <scope>NUCLEOTIDE SEQUENCE [LARGE SCALE GENOMIC DNA]</scope>
    <source>
        <strain evidence="7 8">CCMP1851</strain>
    </source>
</reference>
<accession>A0ABR1FVM2</accession>
<organism evidence="7 8">
    <name type="scientific">Aureococcus anophagefferens</name>
    <name type="common">Harmful bloom alga</name>
    <dbReference type="NCBI Taxonomy" id="44056"/>
    <lineage>
        <taxon>Eukaryota</taxon>
        <taxon>Sar</taxon>
        <taxon>Stramenopiles</taxon>
        <taxon>Ochrophyta</taxon>
        <taxon>Pelagophyceae</taxon>
        <taxon>Pelagomonadales</taxon>
        <taxon>Pelagomonadaceae</taxon>
        <taxon>Aureococcus</taxon>
    </lineage>
</organism>
<keyword evidence="5" id="KW-0326">Glycosidase</keyword>
<keyword evidence="3" id="KW-0732">Signal</keyword>
<protein>
    <recommendedName>
        <fullName evidence="2">alpha-galactosidase</fullName>
        <ecNumber evidence="2">3.2.1.22</ecNumber>
    </recommendedName>
</protein>
<evidence type="ECO:0000256" key="4">
    <source>
        <dbReference type="ARBA" id="ARBA00022801"/>
    </source>
</evidence>
<proteinExistence type="predicted"/>
<evidence type="ECO:0000256" key="1">
    <source>
        <dbReference type="ARBA" id="ARBA00001255"/>
    </source>
</evidence>
<dbReference type="PANTHER" id="PTHR11452">
    <property type="entry name" value="ALPHA-GALACTOSIDASE/ALPHA-N-ACETYLGALACTOSAMINIDASE"/>
    <property type="match status" value="1"/>
</dbReference>
<dbReference type="Proteomes" id="UP001363151">
    <property type="component" value="Unassembled WGS sequence"/>
</dbReference>
<dbReference type="SUPFAM" id="SSF51011">
    <property type="entry name" value="Glycosyl hydrolase domain"/>
    <property type="match status" value="1"/>
</dbReference>
<keyword evidence="8" id="KW-1185">Reference proteome</keyword>
<dbReference type="InterPro" id="IPR013780">
    <property type="entry name" value="Glyco_hydro_b"/>
</dbReference>
<dbReference type="Pfam" id="PF17801">
    <property type="entry name" value="Melibiase_C"/>
    <property type="match status" value="1"/>
</dbReference>
<dbReference type="EC" id="3.2.1.22" evidence="2"/>
<dbReference type="PANTHER" id="PTHR11452:SF75">
    <property type="entry name" value="ALPHA-GALACTOSIDASE MEL1"/>
    <property type="match status" value="1"/>
</dbReference>
<feature type="domain" description="Alpha galactosidase C-terminal" evidence="6">
    <location>
        <begin position="66"/>
        <end position="139"/>
    </location>
</feature>
<evidence type="ECO:0000256" key="5">
    <source>
        <dbReference type="ARBA" id="ARBA00023295"/>
    </source>
</evidence>
<dbReference type="InterPro" id="IPR002241">
    <property type="entry name" value="Glyco_hydro_27"/>
</dbReference>
<evidence type="ECO:0000256" key="2">
    <source>
        <dbReference type="ARBA" id="ARBA00012755"/>
    </source>
</evidence>
<gene>
    <name evidence="7" type="ORF">SO694_00025362</name>
</gene>
<keyword evidence="4" id="KW-0378">Hydrolase</keyword>
<dbReference type="InterPro" id="IPR041233">
    <property type="entry name" value="Melibiase_C"/>
</dbReference>
<dbReference type="Gene3D" id="2.60.40.1180">
    <property type="entry name" value="Golgi alpha-mannosidase II"/>
    <property type="match status" value="1"/>
</dbReference>
<evidence type="ECO:0000259" key="6">
    <source>
        <dbReference type="Pfam" id="PF17801"/>
    </source>
</evidence>